<feature type="transmembrane region" description="Helical" evidence="1">
    <location>
        <begin position="131"/>
        <end position="152"/>
    </location>
</feature>
<dbReference type="EMBL" id="VRMN01000005">
    <property type="protein sequence ID" value="KAA8494214.1"/>
    <property type="molecule type" value="Genomic_DNA"/>
</dbReference>
<accession>A0A5J4YU39</accession>
<keyword evidence="3" id="KW-1185">Reference proteome</keyword>
<feature type="transmembrane region" description="Helical" evidence="1">
    <location>
        <begin position="189"/>
        <end position="212"/>
    </location>
</feature>
<proteinExistence type="predicted"/>
<feature type="transmembrane region" description="Helical" evidence="1">
    <location>
        <begin position="158"/>
        <end position="177"/>
    </location>
</feature>
<evidence type="ECO:0000256" key="1">
    <source>
        <dbReference type="SAM" id="Phobius"/>
    </source>
</evidence>
<reference evidence="3" key="1">
    <citation type="journal article" date="2019" name="Nat. Commun.">
        <title>Expansion of phycobilisome linker gene families in mesophilic red algae.</title>
        <authorList>
            <person name="Lee J."/>
            <person name="Kim D."/>
            <person name="Bhattacharya D."/>
            <person name="Yoon H.S."/>
        </authorList>
    </citation>
    <scope>NUCLEOTIDE SEQUENCE [LARGE SCALE GENOMIC DNA]</scope>
    <source>
        <strain evidence="3">CCMP 1328</strain>
    </source>
</reference>
<comment type="caution">
    <text evidence="2">The sequence shown here is derived from an EMBL/GenBank/DDBJ whole genome shotgun (WGS) entry which is preliminary data.</text>
</comment>
<keyword evidence="1" id="KW-0472">Membrane</keyword>
<feature type="transmembrane region" description="Helical" evidence="1">
    <location>
        <begin position="103"/>
        <end position="122"/>
    </location>
</feature>
<name>A0A5J4YU39_PORPP</name>
<dbReference type="Proteomes" id="UP000324585">
    <property type="component" value="Unassembled WGS sequence"/>
</dbReference>
<keyword evidence="1" id="KW-1133">Transmembrane helix</keyword>
<dbReference type="AlphaFoldDB" id="A0A5J4YU39"/>
<organism evidence="2 3">
    <name type="scientific">Porphyridium purpureum</name>
    <name type="common">Red alga</name>
    <name type="synonym">Porphyridium cruentum</name>
    <dbReference type="NCBI Taxonomy" id="35688"/>
    <lineage>
        <taxon>Eukaryota</taxon>
        <taxon>Rhodophyta</taxon>
        <taxon>Bangiophyceae</taxon>
        <taxon>Porphyridiales</taxon>
        <taxon>Porphyridiaceae</taxon>
        <taxon>Porphyridium</taxon>
    </lineage>
</organism>
<protein>
    <submittedName>
        <fullName evidence="2">Uncharacterized protein</fullName>
    </submittedName>
</protein>
<keyword evidence="1" id="KW-0812">Transmembrane</keyword>
<evidence type="ECO:0000313" key="3">
    <source>
        <dbReference type="Proteomes" id="UP000324585"/>
    </source>
</evidence>
<feature type="transmembrane region" description="Helical" evidence="1">
    <location>
        <begin position="224"/>
        <end position="244"/>
    </location>
</feature>
<gene>
    <name evidence="2" type="ORF">FVE85_4189</name>
</gene>
<evidence type="ECO:0000313" key="2">
    <source>
        <dbReference type="EMBL" id="KAA8494214.1"/>
    </source>
</evidence>
<feature type="transmembrane region" description="Helical" evidence="1">
    <location>
        <begin position="58"/>
        <end position="83"/>
    </location>
</feature>
<sequence>MDSQWLLDGNNGDDDARIRRTDDYGTVALRDDRADESERAEVAPFSPRGLGRAGQGRFLCAVFAILALEFGSAALAGIVALSYGGARGTIELAQGPSPWFSRLDLYVAVWVGVALLSALFLIGRRKTLNRLLVLAFIASGAYAFACATLLYGLRVLPVLVFCGMSAMLFVLASFFELSRLLLAWRGGNAAMWATLAAVACGLLVAARCAFMVRTLHVAIGSGTHVAGLIVGIVLSVLWFAYAIFDARLISQHFSGAEDIWYACVMLHADLFRLVFRI</sequence>